<dbReference type="SUPFAM" id="SSF51905">
    <property type="entry name" value="FAD/NAD(P)-binding domain"/>
    <property type="match status" value="1"/>
</dbReference>
<dbReference type="GO" id="GO:0004497">
    <property type="term" value="F:monooxygenase activity"/>
    <property type="evidence" value="ECO:0007669"/>
    <property type="project" value="UniProtKB-KW"/>
</dbReference>
<keyword evidence="4" id="KW-0560">Oxidoreductase</keyword>
<dbReference type="InterPro" id="IPR002938">
    <property type="entry name" value="FAD-bd"/>
</dbReference>
<evidence type="ECO:0000256" key="1">
    <source>
        <dbReference type="ARBA" id="ARBA00007992"/>
    </source>
</evidence>
<dbReference type="Pfam" id="PF01494">
    <property type="entry name" value="FAD_binding_3"/>
    <property type="match status" value="1"/>
</dbReference>
<dbReference type="GO" id="GO:0071949">
    <property type="term" value="F:FAD binding"/>
    <property type="evidence" value="ECO:0007669"/>
    <property type="project" value="InterPro"/>
</dbReference>
<dbReference type="InterPro" id="IPR036188">
    <property type="entry name" value="FAD/NAD-bd_sf"/>
</dbReference>
<dbReference type="GO" id="GO:0016829">
    <property type="term" value="F:lyase activity"/>
    <property type="evidence" value="ECO:0007669"/>
    <property type="project" value="InterPro"/>
</dbReference>
<dbReference type="SUPFAM" id="SSF160104">
    <property type="entry name" value="Acetoacetate decarboxylase-like"/>
    <property type="match status" value="1"/>
</dbReference>
<dbReference type="PANTHER" id="PTHR13789">
    <property type="entry name" value="MONOOXYGENASE"/>
    <property type="match status" value="1"/>
</dbReference>
<comment type="caution">
    <text evidence="8">The sequence shown here is derived from an EMBL/GenBank/DDBJ whole genome shotgun (WGS) entry which is preliminary data.</text>
</comment>
<dbReference type="InterPro" id="IPR010451">
    <property type="entry name" value="Acetoacetate_decarboxylase"/>
</dbReference>
<evidence type="ECO:0000256" key="3">
    <source>
        <dbReference type="ARBA" id="ARBA00022827"/>
    </source>
</evidence>
<evidence type="ECO:0000256" key="2">
    <source>
        <dbReference type="ARBA" id="ARBA00022630"/>
    </source>
</evidence>
<dbReference type="Pfam" id="PF06314">
    <property type="entry name" value="ADC"/>
    <property type="match status" value="1"/>
</dbReference>
<dbReference type="InterPro" id="IPR050493">
    <property type="entry name" value="FAD-dep_Monooxygenase_BioMet"/>
</dbReference>
<feature type="domain" description="FAD-binding" evidence="7">
    <location>
        <begin position="35"/>
        <end position="394"/>
    </location>
</feature>
<evidence type="ECO:0000256" key="6">
    <source>
        <dbReference type="SAM" id="MobiDB-lite"/>
    </source>
</evidence>
<organism evidence="8 9">
    <name type="scientific">Sarocladium strictum</name>
    <name type="common">Black bundle disease fungus</name>
    <name type="synonym">Acremonium strictum</name>
    <dbReference type="NCBI Taxonomy" id="5046"/>
    <lineage>
        <taxon>Eukaryota</taxon>
        <taxon>Fungi</taxon>
        <taxon>Dikarya</taxon>
        <taxon>Ascomycota</taxon>
        <taxon>Pezizomycotina</taxon>
        <taxon>Sordariomycetes</taxon>
        <taxon>Hypocreomycetidae</taxon>
        <taxon>Hypocreales</taxon>
        <taxon>Sarocladiaceae</taxon>
        <taxon>Sarocladium</taxon>
    </lineage>
</organism>
<evidence type="ECO:0000256" key="5">
    <source>
        <dbReference type="ARBA" id="ARBA00023033"/>
    </source>
</evidence>
<evidence type="ECO:0000313" key="9">
    <source>
        <dbReference type="Proteomes" id="UP001175261"/>
    </source>
</evidence>
<evidence type="ECO:0000259" key="7">
    <source>
        <dbReference type="Pfam" id="PF01494"/>
    </source>
</evidence>
<evidence type="ECO:0000313" key="8">
    <source>
        <dbReference type="EMBL" id="KAK0384821.1"/>
    </source>
</evidence>
<feature type="region of interest" description="Disordered" evidence="6">
    <location>
        <begin position="142"/>
        <end position="161"/>
    </location>
</feature>
<dbReference type="Proteomes" id="UP001175261">
    <property type="component" value="Unassembled WGS sequence"/>
</dbReference>
<gene>
    <name evidence="8" type="ORF">NLU13_7299</name>
</gene>
<dbReference type="EMBL" id="JAPDFR010000007">
    <property type="protein sequence ID" value="KAK0384821.1"/>
    <property type="molecule type" value="Genomic_DNA"/>
</dbReference>
<accession>A0AA39GD34</accession>
<dbReference type="SUPFAM" id="SSF54373">
    <property type="entry name" value="FAD-linked reductases, C-terminal domain"/>
    <property type="match status" value="1"/>
</dbReference>
<sequence length="717" mass="79307">MAATNGDSRVQVSPPLTNGSHSGHANGHAAPDSLHVIIVGAGIGGLTAAIYLRRNGHQVTLLEQSRFASEVGAAVHVAPNANGLLKRIGISFKEMGANPFERITEYNTKNEKLRDIGLKEAHSIWQHPWDLVHRVRLHEELKRKATSPDEPGKPAILKTSSRVADVDPAQGTVNLENGEVYKGDAIIGADGVHSKTRAKVAGTDIKPYPSGQSAFRFLVPRQKALEDPRTVPFVEANGQLIIWYGADRRVVMYPCDDNKLLNFVCIHPRSESDPGMIEDWDSRANKSALLNVYKEFDPNLTALLDKADPESLKVWELLTMDELPTWTNERLALLGDSAHPFLPHQGQGAAMAIEDAAALGVALPAGTTREQVPERLRLYEQFRHERATAVQQFSRLAGRDNVDKDFDMMAYTNYNCGHDEWDSATDKFRRWQWAQKPNLYWRMPVSFGPFPGPRQTVDGTPRTATHSTFTTASIKFKTSRTVLQNLFPSKSFRFKSPGTVAYASFSQTTLNKMEWLGGSGYRHIGLYIHGVEYVQKDGTVRNGTFLPILFESLTDPIVSGREELGMPKLYCTVDIWRRSSSYRIQTGWQGVQFGSLSLEGLTETDPGASKGTIGGEDDEGIFAYKYIPKVGERGQADVEHATFVPHAEEAKVVPSKVQKVFTAKTGSVSFDPLDWESLPTLHHVISRLAEIPIYEVVSGKVVEGLGVPDVSSARRID</sequence>
<dbReference type="InterPro" id="IPR023375">
    <property type="entry name" value="ADC_dom_sf"/>
</dbReference>
<dbReference type="Gene3D" id="2.40.400.10">
    <property type="entry name" value="Acetoacetate decarboxylase-like"/>
    <property type="match status" value="1"/>
</dbReference>
<feature type="compositionally biased region" description="Basic and acidic residues" evidence="6">
    <location>
        <begin position="142"/>
        <end position="152"/>
    </location>
</feature>
<name>A0AA39GD34_SARSR</name>
<dbReference type="Gene3D" id="3.50.50.60">
    <property type="entry name" value="FAD/NAD(P)-binding domain"/>
    <property type="match status" value="1"/>
</dbReference>
<keyword evidence="3" id="KW-0274">FAD</keyword>
<keyword evidence="5" id="KW-0503">Monooxygenase</keyword>
<evidence type="ECO:0000256" key="4">
    <source>
        <dbReference type="ARBA" id="ARBA00023002"/>
    </source>
</evidence>
<feature type="region of interest" description="Disordered" evidence="6">
    <location>
        <begin position="1"/>
        <end position="27"/>
    </location>
</feature>
<keyword evidence="9" id="KW-1185">Reference proteome</keyword>
<protein>
    <recommendedName>
        <fullName evidence="7">FAD-binding domain-containing protein</fullName>
    </recommendedName>
</protein>
<dbReference type="PRINTS" id="PR00420">
    <property type="entry name" value="RNGMNOXGNASE"/>
</dbReference>
<feature type="compositionally biased region" description="Polar residues" evidence="6">
    <location>
        <begin position="1"/>
        <end position="23"/>
    </location>
</feature>
<proteinExistence type="inferred from homology"/>
<keyword evidence="2" id="KW-0285">Flavoprotein</keyword>
<reference evidence="8" key="1">
    <citation type="submission" date="2022-10" db="EMBL/GenBank/DDBJ databases">
        <title>Determination and structural analysis of whole genome sequence of Sarocladium strictum F4-1.</title>
        <authorList>
            <person name="Hu L."/>
            <person name="Jiang Y."/>
        </authorList>
    </citation>
    <scope>NUCLEOTIDE SEQUENCE</scope>
    <source>
        <strain evidence="8">F4-1</strain>
    </source>
</reference>
<comment type="similarity">
    <text evidence="1">Belongs to the paxM FAD-dependent monooxygenase family.</text>
</comment>
<dbReference type="PANTHER" id="PTHR13789:SF261">
    <property type="entry name" value="HYDROXYLASE, PUTATIVE (AFU_ORTHOLOGUE AFUA_7G00590)-RELATED"/>
    <property type="match status" value="1"/>
</dbReference>
<dbReference type="AlphaFoldDB" id="A0AA39GD34"/>